<accession>A0A8S9X6E1</accession>
<organism evidence="2 3">
    <name type="scientific">Apolygus lucorum</name>
    <name type="common">Small green plant bug</name>
    <name type="synonym">Lygocoris lucorum</name>
    <dbReference type="NCBI Taxonomy" id="248454"/>
    <lineage>
        <taxon>Eukaryota</taxon>
        <taxon>Metazoa</taxon>
        <taxon>Ecdysozoa</taxon>
        <taxon>Arthropoda</taxon>
        <taxon>Hexapoda</taxon>
        <taxon>Insecta</taxon>
        <taxon>Pterygota</taxon>
        <taxon>Neoptera</taxon>
        <taxon>Paraneoptera</taxon>
        <taxon>Hemiptera</taxon>
        <taxon>Heteroptera</taxon>
        <taxon>Panheteroptera</taxon>
        <taxon>Cimicomorpha</taxon>
        <taxon>Miridae</taxon>
        <taxon>Mirini</taxon>
        <taxon>Apolygus</taxon>
    </lineage>
</organism>
<evidence type="ECO:0000259" key="1">
    <source>
        <dbReference type="SMART" id="SM00355"/>
    </source>
</evidence>
<gene>
    <name evidence="2" type="ORF">GE061_018717</name>
</gene>
<proteinExistence type="predicted"/>
<dbReference type="PANTHER" id="PTHR33936">
    <property type="entry name" value="PROTEIN CBG17840"/>
    <property type="match status" value="1"/>
</dbReference>
<sequence length="745" mass="86343">MHRGARRVPKEPRIVTCYHCNYSSKIKSNLQKHITNVHVLKRGVPKEKYFSCPMCNFTTTRVKMFDHYSNKHEVPIIKSSHNFTNLEEFRCWKRKVERDETSRYIVLKGVSKLKSCNVWYYRCHRDGFFNSKGTGKRTLKVKGTNKINGCCPSEMKVMEDKETGKVQVHFVDTHVGHSKDLSRMPLLKEDKDRIAEKLASKVPLSIVLDEIQNSKNEEQKLERIHLITRKDVLNIASSYKLKNECIRKSIDGSVGCPMECKMFISDVSNMYYDVWCSAMQVPSSRFFCSWHVDRAWRKFLMKIKNSEKRAYAYKIAKALAMDRNREQFEQKMNSAIAELKIDPETVQFAEFLQGEFSRSYCWAHCYRSDIFLEKNTPLESISKAIKNVFLQGKKCKRLDKSLADLMKLTRDKLFDQSILAHKSHLPVDLALMQKRHGAYLMSMTPDLSFQKSANGWRVITSPSEEPHEVVPNNLACQCHIRCDDCQMCYHSFKCSCAVSVVEWNVCKHIHFVASSVSSMTTQTNHTQVPQEVIHTHQPVINQPQQIHHNSQPIQHVQHTTHQIQHTTEIHIAHVQHPLQVQHAPQQVQRVPQLHRIQVQHTPQQHHAPHQHVQHATQLHQIQHAQLSSQIQQAPQNTPQQVLQHVTNKTVNHHHQSEDDDDRSMEVLHICETNVARELEDLIFKQFVKPEDCDSELKQAKNSALKLVQDIFDAVETRAQLDIFTNAILPVLPTITAMKYSGCTYK</sequence>
<dbReference type="AlphaFoldDB" id="A0A8S9X6E1"/>
<evidence type="ECO:0000313" key="2">
    <source>
        <dbReference type="EMBL" id="KAF6204557.1"/>
    </source>
</evidence>
<dbReference type="EMBL" id="WIXP02000009">
    <property type="protein sequence ID" value="KAF6204557.1"/>
    <property type="molecule type" value="Genomic_DNA"/>
</dbReference>
<dbReference type="InterPro" id="IPR052797">
    <property type="entry name" value="RegFact_GeneExpr_CellDeath"/>
</dbReference>
<protein>
    <recommendedName>
        <fullName evidence="1">C2H2-type domain-containing protein</fullName>
    </recommendedName>
</protein>
<dbReference type="Gene3D" id="3.30.160.60">
    <property type="entry name" value="Classic Zinc Finger"/>
    <property type="match status" value="1"/>
</dbReference>
<reference evidence="2" key="1">
    <citation type="journal article" date="2021" name="Mol. Ecol. Resour.">
        <title>Apolygus lucorum genome provides insights into omnivorousness and mesophyll feeding.</title>
        <authorList>
            <person name="Liu Y."/>
            <person name="Liu H."/>
            <person name="Wang H."/>
            <person name="Huang T."/>
            <person name="Liu B."/>
            <person name="Yang B."/>
            <person name="Yin L."/>
            <person name="Li B."/>
            <person name="Zhang Y."/>
            <person name="Zhang S."/>
            <person name="Jiang F."/>
            <person name="Zhang X."/>
            <person name="Ren Y."/>
            <person name="Wang B."/>
            <person name="Wang S."/>
            <person name="Lu Y."/>
            <person name="Wu K."/>
            <person name="Fan W."/>
            <person name="Wang G."/>
        </authorList>
    </citation>
    <scope>NUCLEOTIDE SEQUENCE</scope>
    <source>
        <strain evidence="2">12Hb</strain>
    </source>
</reference>
<feature type="domain" description="C2H2-type" evidence="1">
    <location>
        <begin position="50"/>
        <end position="72"/>
    </location>
</feature>
<feature type="domain" description="C2H2-type" evidence="1">
    <location>
        <begin position="15"/>
        <end position="38"/>
    </location>
</feature>
<dbReference type="InterPro" id="IPR013087">
    <property type="entry name" value="Znf_C2H2_type"/>
</dbReference>
<comment type="caution">
    <text evidence="2">The sequence shown here is derived from an EMBL/GenBank/DDBJ whole genome shotgun (WGS) entry which is preliminary data.</text>
</comment>
<keyword evidence="3" id="KW-1185">Reference proteome</keyword>
<dbReference type="Proteomes" id="UP000466442">
    <property type="component" value="Linkage Group LG9"/>
</dbReference>
<dbReference type="SMART" id="SM00355">
    <property type="entry name" value="ZnF_C2H2"/>
    <property type="match status" value="2"/>
</dbReference>
<dbReference type="PANTHER" id="PTHR33936:SF24">
    <property type="entry name" value="C2H2-TYPE DOMAIN-CONTAINING PROTEIN"/>
    <property type="match status" value="1"/>
</dbReference>
<name>A0A8S9X6E1_APOLU</name>
<dbReference type="OrthoDB" id="10031901at2759"/>
<evidence type="ECO:0000313" key="3">
    <source>
        <dbReference type="Proteomes" id="UP000466442"/>
    </source>
</evidence>